<dbReference type="InterPro" id="IPR039164">
    <property type="entry name" value="UBR1-like"/>
</dbReference>
<comment type="similarity">
    <text evidence="4">Belongs to the E3 ubiquitin-protein ligase UBR1-like family.</text>
</comment>
<dbReference type="GO" id="GO:0005737">
    <property type="term" value="C:cytoplasm"/>
    <property type="evidence" value="ECO:0007669"/>
    <property type="project" value="TreeGrafter"/>
</dbReference>
<evidence type="ECO:0000256" key="4">
    <source>
        <dbReference type="RuleBase" id="RU366018"/>
    </source>
</evidence>
<reference evidence="8" key="1">
    <citation type="submission" date="2017-02" db="UniProtKB">
        <authorList>
            <consortium name="WormBaseParasite"/>
        </authorList>
    </citation>
    <scope>IDENTIFICATION</scope>
</reference>
<organism evidence="8">
    <name type="scientific">Rodentolepis nana</name>
    <name type="common">Dwarf tapeworm</name>
    <name type="synonym">Hymenolepis nana</name>
    <dbReference type="NCBI Taxonomy" id="102285"/>
    <lineage>
        <taxon>Eukaryota</taxon>
        <taxon>Metazoa</taxon>
        <taxon>Spiralia</taxon>
        <taxon>Lophotrochozoa</taxon>
        <taxon>Platyhelminthes</taxon>
        <taxon>Cestoda</taxon>
        <taxon>Eucestoda</taxon>
        <taxon>Cyclophyllidea</taxon>
        <taxon>Hymenolepididae</taxon>
        <taxon>Rodentolepis</taxon>
    </lineage>
</organism>
<dbReference type="WBParaSite" id="HNAJ_0000603601-mRNA-1">
    <property type="protein sequence ID" value="HNAJ_0000603601-mRNA-1"/>
    <property type="gene ID" value="HNAJ_0000603601"/>
</dbReference>
<evidence type="ECO:0000313" key="8">
    <source>
        <dbReference type="WBParaSite" id="HNAJ_0000603601-mRNA-1"/>
    </source>
</evidence>
<dbReference type="PANTHER" id="PTHR21497:SF24">
    <property type="entry name" value="E3 UBIQUITIN-PROTEIN LIGASE UBR1"/>
    <property type="match status" value="1"/>
</dbReference>
<dbReference type="AlphaFoldDB" id="A0A0R3TG45"/>
<dbReference type="EMBL" id="UZAE01005904">
    <property type="protein sequence ID" value="VDO01892.1"/>
    <property type="molecule type" value="Genomic_DNA"/>
</dbReference>
<evidence type="ECO:0000313" key="6">
    <source>
        <dbReference type="EMBL" id="VDO01892.1"/>
    </source>
</evidence>
<accession>A0A0R3TG45</accession>
<feature type="domain" description="UBR-type" evidence="5">
    <location>
        <begin position="126"/>
        <end position="176"/>
    </location>
</feature>
<dbReference type="GO" id="GO:0016567">
    <property type="term" value="P:protein ubiquitination"/>
    <property type="evidence" value="ECO:0007669"/>
    <property type="project" value="UniProtKB-UniRule"/>
</dbReference>
<keyword evidence="1 4" id="KW-0479">Metal-binding</keyword>
<evidence type="ECO:0000313" key="7">
    <source>
        <dbReference type="Proteomes" id="UP000278807"/>
    </source>
</evidence>
<protein>
    <recommendedName>
        <fullName evidence="4">E3 ubiquitin-protein ligase</fullName>
        <ecNumber evidence="4">2.3.2.27</ecNumber>
    </recommendedName>
</protein>
<keyword evidence="4" id="KW-0833">Ubl conjugation pathway</keyword>
<dbReference type="Gene3D" id="2.10.110.30">
    <property type="match status" value="1"/>
</dbReference>
<dbReference type="UniPathway" id="UPA00143"/>
<dbReference type="GO" id="GO:0000151">
    <property type="term" value="C:ubiquitin ligase complex"/>
    <property type="evidence" value="ECO:0007669"/>
    <property type="project" value="TreeGrafter"/>
</dbReference>
<dbReference type="InterPro" id="IPR003126">
    <property type="entry name" value="Znf_UBR"/>
</dbReference>
<reference evidence="6 7" key="2">
    <citation type="submission" date="2018-11" db="EMBL/GenBank/DDBJ databases">
        <authorList>
            <consortium name="Pathogen Informatics"/>
        </authorList>
    </citation>
    <scope>NUCLEOTIDE SEQUENCE [LARGE SCALE GENOMIC DNA]</scope>
</reference>
<evidence type="ECO:0000256" key="2">
    <source>
        <dbReference type="ARBA" id="ARBA00022771"/>
    </source>
</evidence>
<dbReference type="GO" id="GO:0071596">
    <property type="term" value="P:ubiquitin-dependent protein catabolic process via the N-end rule pathway"/>
    <property type="evidence" value="ECO:0007669"/>
    <property type="project" value="UniProtKB-UniRule"/>
</dbReference>
<dbReference type="GO" id="GO:0008270">
    <property type="term" value="F:zinc ion binding"/>
    <property type="evidence" value="ECO:0007669"/>
    <property type="project" value="UniProtKB-UniRule"/>
</dbReference>
<evidence type="ECO:0000259" key="5">
    <source>
        <dbReference type="SMART" id="SM00396"/>
    </source>
</evidence>
<keyword evidence="2 4" id="KW-0863">Zinc-finger</keyword>
<sequence>MWVECILPICEGVHSLEQAFGASDQKGFEEVFYSAIKKAAISFCYPKVATAEDEAASLRTQTTNETSSEAELVQYNLLLSTLFAEFEAFLGNISNPTGEPMDTDDTCDSLDRLSQKLAPLYPVCKSRCGRIFEENEPTFRCKDCSTDPSCAFCRPCFFASVHKNHRYQVRSISLNEFPSIPFMTLID</sequence>
<dbReference type="Pfam" id="PF02207">
    <property type="entry name" value="zf-UBR"/>
    <property type="match status" value="1"/>
</dbReference>
<dbReference type="GO" id="GO:0061630">
    <property type="term" value="F:ubiquitin protein ligase activity"/>
    <property type="evidence" value="ECO:0007669"/>
    <property type="project" value="UniProtKB-UniRule"/>
</dbReference>
<keyword evidence="3 4" id="KW-0862">Zinc</keyword>
<dbReference type="STRING" id="102285.A0A0R3TG45"/>
<dbReference type="PANTHER" id="PTHR21497">
    <property type="entry name" value="UBIQUITIN LIGASE E3 ALPHA-RELATED"/>
    <property type="match status" value="1"/>
</dbReference>
<evidence type="ECO:0000256" key="3">
    <source>
        <dbReference type="ARBA" id="ARBA00022833"/>
    </source>
</evidence>
<gene>
    <name evidence="6" type="ORF">HNAJ_LOCUS6032</name>
</gene>
<dbReference type="Proteomes" id="UP000278807">
    <property type="component" value="Unassembled WGS sequence"/>
</dbReference>
<dbReference type="SMART" id="SM00396">
    <property type="entry name" value="ZnF_UBR1"/>
    <property type="match status" value="1"/>
</dbReference>
<comment type="catalytic activity">
    <reaction evidence="4">
        <text>S-ubiquitinyl-[E2 ubiquitin-conjugating enzyme]-L-cysteine + [acceptor protein]-L-lysine = [E2 ubiquitin-conjugating enzyme]-L-cysteine + N(6)-ubiquitinyl-[acceptor protein]-L-lysine.</text>
        <dbReference type="EC" id="2.3.2.27"/>
    </reaction>
</comment>
<evidence type="ECO:0000256" key="1">
    <source>
        <dbReference type="ARBA" id="ARBA00022723"/>
    </source>
</evidence>
<proteinExistence type="inferred from homology"/>
<keyword evidence="7" id="KW-1185">Reference proteome</keyword>
<dbReference type="EC" id="2.3.2.27" evidence="4"/>
<comment type="function">
    <text evidence="4">Ubiquitin ligase protein which is a component of the N-end rule pathway. Recognizes and binds to proteins bearing specific N-terminal residues that are destabilizing according to the N-end rule, leading to their ubiquitination and subsequent degradation.</text>
</comment>
<name>A0A0R3TG45_RODNA</name>
<dbReference type="OrthoDB" id="6278451at2759"/>
<keyword evidence="4" id="KW-0808">Transferase</keyword>
<comment type="pathway">
    <text evidence="4">Protein modification; protein ubiquitination.</text>
</comment>